<feature type="region of interest" description="Disordered" evidence="1">
    <location>
        <begin position="97"/>
        <end position="124"/>
    </location>
</feature>
<protein>
    <submittedName>
        <fullName evidence="2">P.troglodytes triose-phosphate isomerase (TPI) protein</fullName>
    </submittedName>
</protein>
<evidence type="ECO:0000313" key="2">
    <source>
        <dbReference type="EMBL" id="AAA35440.1"/>
    </source>
</evidence>
<evidence type="ECO:0000256" key="1">
    <source>
        <dbReference type="SAM" id="MobiDB-lite"/>
    </source>
</evidence>
<reference evidence="2" key="1">
    <citation type="journal article" date="1991" name="Gene">
        <title>Characterization of the transcription unit and two processed pseudogenes of chimpanzee triosephosphate isomerase (TPI).</title>
        <authorList>
            <person name="Craig L.C."/>
            <person name="Pirtle I.L."/>
            <person name="Gracy R.W."/>
            <person name="Pirtle R.M."/>
        </authorList>
    </citation>
    <scope>NUCLEOTIDE SEQUENCE</scope>
</reference>
<dbReference type="EMBL" id="M57946">
    <property type="protein sequence ID" value="AAA35440.1"/>
    <property type="molecule type" value="Genomic_DNA"/>
</dbReference>
<proteinExistence type="predicted"/>
<organism evidence="2">
    <name type="scientific">Pan troglodytes</name>
    <name type="common">Chimpanzee</name>
    <dbReference type="NCBI Taxonomy" id="9598"/>
    <lineage>
        <taxon>Eukaryota</taxon>
        <taxon>Metazoa</taxon>
        <taxon>Chordata</taxon>
        <taxon>Craniata</taxon>
        <taxon>Vertebrata</taxon>
        <taxon>Euteleostomi</taxon>
        <taxon>Mammalia</taxon>
        <taxon>Eutheria</taxon>
        <taxon>Euarchontoglires</taxon>
        <taxon>Primates</taxon>
        <taxon>Haplorrhini</taxon>
        <taxon>Catarrhini</taxon>
        <taxon>Hominidae</taxon>
        <taxon>Pan</taxon>
    </lineage>
</organism>
<dbReference type="GO" id="GO:0016853">
    <property type="term" value="F:isomerase activity"/>
    <property type="evidence" value="ECO:0007669"/>
    <property type="project" value="UniProtKB-KW"/>
</dbReference>
<accession>V9GZJ7</accession>
<keyword evidence="2" id="KW-0413">Isomerase</keyword>
<name>V9GZJ7_PANTR</name>
<dbReference type="AlphaFoldDB" id="V9GZJ7"/>
<sequence length="124" mass="12444">MFCVADCHSLECRLPFFLPPSGSGAVDFPRAWVGVGAQPHQLSAAGLGQQCLPTSPRGGVVARPLCTVCGITGLTGRASSASWQGARAGQIPGRAGYPPGCGAHTGGSGAEGSVAPLGERRRGM</sequence>